<dbReference type="GO" id="GO:0033588">
    <property type="term" value="C:elongator holoenzyme complex"/>
    <property type="evidence" value="ECO:0007669"/>
    <property type="project" value="InterPro"/>
</dbReference>
<name>A0AAV8TJI5_9ROSI</name>
<organism evidence="3 4">
    <name type="scientific">Erythroxylum novogranatense</name>
    <dbReference type="NCBI Taxonomy" id="1862640"/>
    <lineage>
        <taxon>Eukaryota</taxon>
        <taxon>Viridiplantae</taxon>
        <taxon>Streptophyta</taxon>
        <taxon>Embryophyta</taxon>
        <taxon>Tracheophyta</taxon>
        <taxon>Spermatophyta</taxon>
        <taxon>Magnoliopsida</taxon>
        <taxon>eudicotyledons</taxon>
        <taxon>Gunneridae</taxon>
        <taxon>Pentapetalae</taxon>
        <taxon>rosids</taxon>
        <taxon>fabids</taxon>
        <taxon>Malpighiales</taxon>
        <taxon>Erythroxylaceae</taxon>
        <taxon>Erythroxylum</taxon>
    </lineage>
</organism>
<proteinExistence type="inferred from homology"/>
<dbReference type="AlphaFoldDB" id="A0AAV8TJI5"/>
<gene>
    <name evidence="3" type="ORF">K2173_020629</name>
</gene>
<sequence length="258" mass="29169">MDYRNSNLLDEALGLEDEECGLRGKVIAIQDCVETSGAFVFHQLIKRLLVPNSSNAVVFLAFSRPFSHYDRILRKLGCNLAAQRDDGRFLFFDMLRLQYPDKNEDKSSEDWLVAVFRKILQIVRAFPQNNKNYITIMIDDISLIEVAVHGSSGLVLDFLHYCQTLTSEFGCSLVTLNHADIYSSVENCAFLLQMEYLADVLVKIEPLVTGLAADVHGQLTVLNRGVSDGKGNLKTKTPNFRFKVKENVVEYFYPGSRT</sequence>
<comment type="pathway">
    <text evidence="1">tRNA modification; 5-methoxycarbonylmethyl-2-thiouridine-tRNA biosynthesis.</text>
</comment>
<comment type="similarity">
    <text evidence="2">Belongs to the ELP6 family.</text>
</comment>
<dbReference type="CDD" id="cd19495">
    <property type="entry name" value="Elp6"/>
    <property type="match status" value="1"/>
</dbReference>
<evidence type="ECO:0000313" key="4">
    <source>
        <dbReference type="Proteomes" id="UP001159364"/>
    </source>
</evidence>
<dbReference type="GO" id="GO:0002098">
    <property type="term" value="P:tRNA wobble uridine modification"/>
    <property type="evidence" value="ECO:0007669"/>
    <property type="project" value="InterPro"/>
</dbReference>
<dbReference type="EMBL" id="JAIWQS010000005">
    <property type="protein sequence ID" value="KAJ8766113.1"/>
    <property type="molecule type" value="Genomic_DNA"/>
</dbReference>
<evidence type="ECO:0000313" key="3">
    <source>
        <dbReference type="EMBL" id="KAJ8766113.1"/>
    </source>
</evidence>
<dbReference type="InterPro" id="IPR018627">
    <property type="entry name" value="ELP6"/>
</dbReference>
<dbReference type="InterPro" id="IPR027417">
    <property type="entry name" value="P-loop_NTPase"/>
</dbReference>
<protein>
    <recommendedName>
        <fullName evidence="5">Elongator complex protein 6</fullName>
    </recommendedName>
</protein>
<evidence type="ECO:0000256" key="1">
    <source>
        <dbReference type="ARBA" id="ARBA00005043"/>
    </source>
</evidence>
<reference evidence="3 4" key="1">
    <citation type="submission" date="2021-09" db="EMBL/GenBank/DDBJ databases">
        <title>Genomic insights and catalytic innovation underlie evolution of tropane alkaloids biosynthesis.</title>
        <authorList>
            <person name="Wang Y.-J."/>
            <person name="Tian T."/>
            <person name="Huang J.-P."/>
            <person name="Huang S.-X."/>
        </authorList>
    </citation>
    <scope>NUCLEOTIDE SEQUENCE [LARGE SCALE GENOMIC DNA]</scope>
    <source>
        <strain evidence="3">KIB-2018</strain>
        <tissue evidence="3">Leaf</tissue>
    </source>
</reference>
<keyword evidence="4" id="KW-1185">Reference proteome</keyword>
<dbReference type="PANTHER" id="PTHR16184">
    <property type="entry name" value="ELONGATOR COMPLEX PROTEIN 6"/>
    <property type="match status" value="1"/>
</dbReference>
<accession>A0AAV8TJI5</accession>
<dbReference type="PANTHER" id="PTHR16184:SF6">
    <property type="entry name" value="ELONGATOR COMPLEX PROTEIN 6"/>
    <property type="match status" value="1"/>
</dbReference>
<comment type="caution">
    <text evidence="3">The sequence shown here is derived from an EMBL/GenBank/DDBJ whole genome shotgun (WGS) entry which is preliminary data.</text>
</comment>
<evidence type="ECO:0008006" key="5">
    <source>
        <dbReference type="Google" id="ProtNLM"/>
    </source>
</evidence>
<dbReference type="Proteomes" id="UP001159364">
    <property type="component" value="Linkage Group LG05"/>
</dbReference>
<evidence type="ECO:0000256" key="2">
    <source>
        <dbReference type="ARBA" id="ARBA00008837"/>
    </source>
</evidence>
<dbReference type="Pfam" id="PF09807">
    <property type="entry name" value="ELP6"/>
    <property type="match status" value="1"/>
</dbReference>
<dbReference type="Gene3D" id="3.40.50.300">
    <property type="entry name" value="P-loop containing nucleotide triphosphate hydrolases"/>
    <property type="match status" value="1"/>
</dbReference>